<evidence type="ECO:0000256" key="1">
    <source>
        <dbReference type="SAM" id="Phobius"/>
    </source>
</evidence>
<name>A0A379F847_PROVU</name>
<gene>
    <name evidence="2" type="ORF">NCTC10376_01621</name>
</gene>
<dbReference type="AlphaFoldDB" id="A0A379F847"/>
<protein>
    <submittedName>
        <fullName evidence="2">Uncharacterized protein</fullName>
    </submittedName>
</protein>
<dbReference type="Proteomes" id="UP000254331">
    <property type="component" value="Unassembled WGS sequence"/>
</dbReference>
<reference evidence="2 3" key="1">
    <citation type="submission" date="2018-06" db="EMBL/GenBank/DDBJ databases">
        <authorList>
            <consortium name="Pathogen Informatics"/>
            <person name="Doyle S."/>
        </authorList>
    </citation>
    <scope>NUCLEOTIDE SEQUENCE [LARGE SCALE GENOMIC DNA]</scope>
    <source>
        <strain evidence="2 3">NCTC10376</strain>
    </source>
</reference>
<feature type="transmembrane region" description="Helical" evidence="1">
    <location>
        <begin position="81"/>
        <end position="101"/>
    </location>
</feature>
<accession>A0A379F847</accession>
<dbReference type="EMBL" id="UGTW01000001">
    <property type="protein sequence ID" value="SUC15761.1"/>
    <property type="molecule type" value="Genomic_DNA"/>
</dbReference>
<evidence type="ECO:0000313" key="2">
    <source>
        <dbReference type="EMBL" id="SUC15761.1"/>
    </source>
</evidence>
<keyword evidence="1" id="KW-1133">Transmembrane helix</keyword>
<feature type="transmembrane region" description="Helical" evidence="1">
    <location>
        <begin position="20"/>
        <end position="37"/>
    </location>
</feature>
<keyword evidence="1" id="KW-0812">Transmembrane</keyword>
<keyword evidence="1" id="KW-0472">Membrane</keyword>
<sequence>MINKQKAYLAQERLFLIEKFGPLLFFLLTLIMLIIGGKSWAKYVAFLCQGIALIYIVVFYQARKYYLSFVQENMKGIPCRFYHIAWVYLFLTLCVELVLLFQHDF</sequence>
<evidence type="ECO:0000313" key="3">
    <source>
        <dbReference type="Proteomes" id="UP000254331"/>
    </source>
</evidence>
<feature type="transmembrane region" description="Helical" evidence="1">
    <location>
        <begin position="43"/>
        <end position="60"/>
    </location>
</feature>
<organism evidence="2 3">
    <name type="scientific">Proteus vulgaris</name>
    <dbReference type="NCBI Taxonomy" id="585"/>
    <lineage>
        <taxon>Bacteria</taxon>
        <taxon>Pseudomonadati</taxon>
        <taxon>Pseudomonadota</taxon>
        <taxon>Gammaproteobacteria</taxon>
        <taxon>Enterobacterales</taxon>
        <taxon>Morganellaceae</taxon>
        <taxon>Proteus</taxon>
    </lineage>
</organism>
<proteinExistence type="predicted"/>
<dbReference type="RefSeq" id="WP_115370520.1">
    <property type="nucleotide sequence ID" value="NZ_UGTW01000001.1"/>
</dbReference>